<dbReference type="GO" id="GO:0022857">
    <property type="term" value="F:transmembrane transporter activity"/>
    <property type="evidence" value="ECO:0007669"/>
    <property type="project" value="InterPro"/>
</dbReference>
<feature type="transmembrane region" description="Helical" evidence="5">
    <location>
        <begin position="151"/>
        <end position="173"/>
    </location>
</feature>
<proteinExistence type="predicted"/>
<feature type="transmembrane region" description="Helical" evidence="5">
    <location>
        <begin position="118"/>
        <end position="139"/>
    </location>
</feature>
<evidence type="ECO:0000256" key="2">
    <source>
        <dbReference type="ARBA" id="ARBA00022692"/>
    </source>
</evidence>
<gene>
    <name evidence="7" type="ORF">SAMN02983003_0651</name>
</gene>
<dbReference type="InterPro" id="IPR036259">
    <property type="entry name" value="MFS_trans_sf"/>
</dbReference>
<dbReference type="CDD" id="cd17503">
    <property type="entry name" value="MFS_LmrB_MDR_like"/>
    <property type="match status" value="1"/>
</dbReference>
<feature type="transmembrane region" description="Helical" evidence="5">
    <location>
        <begin position="317"/>
        <end position="334"/>
    </location>
</feature>
<evidence type="ECO:0000256" key="5">
    <source>
        <dbReference type="SAM" id="Phobius"/>
    </source>
</evidence>
<feature type="domain" description="Major facilitator superfamily (MFS) profile" evidence="6">
    <location>
        <begin position="27"/>
        <end position="472"/>
    </location>
</feature>
<evidence type="ECO:0000313" key="7">
    <source>
        <dbReference type="EMBL" id="SFZ81715.1"/>
    </source>
</evidence>
<dbReference type="SUPFAM" id="SSF103473">
    <property type="entry name" value="MFS general substrate transporter"/>
    <property type="match status" value="1"/>
</dbReference>
<feature type="transmembrane region" description="Helical" evidence="5">
    <location>
        <begin position="242"/>
        <end position="261"/>
    </location>
</feature>
<dbReference type="AlphaFoldDB" id="A0A1K2HTX4"/>
<accession>A0A1K2HTX4</accession>
<dbReference type="Gene3D" id="1.20.1720.10">
    <property type="entry name" value="Multidrug resistance protein D"/>
    <property type="match status" value="1"/>
</dbReference>
<feature type="transmembrane region" description="Helical" evidence="5">
    <location>
        <begin position="29"/>
        <end position="53"/>
    </location>
</feature>
<dbReference type="Pfam" id="PF07690">
    <property type="entry name" value="MFS_1"/>
    <property type="match status" value="1"/>
</dbReference>
<dbReference type="OrthoDB" id="9812221at2"/>
<keyword evidence="4 5" id="KW-0472">Membrane</keyword>
<dbReference type="InterPro" id="IPR020846">
    <property type="entry name" value="MFS_dom"/>
</dbReference>
<dbReference type="PROSITE" id="PS50850">
    <property type="entry name" value="MFS"/>
    <property type="match status" value="1"/>
</dbReference>
<evidence type="ECO:0000259" key="6">
    <source>
        <dbReference type="PROSITE" id="PS50850"/>
    </source>
</evidence>
<evidence type="ECO:0000313" key="8">
    <source>
        <dbReference type="Proteomes" id="UP000183447"/>
    </source>
</evidence>
<feature type="transmembrane region" description="Helical" evidence="5">
    <location>
        <begin position="217"/>
        <end position="236"/>
    </location>
</feature>
<dbReference type="STRING" id="665118.SAMN02983003_0651"/>
<dbReference type="PANTHER" id="PTHR23501:SF1">
    <property type="entry name" value="TRANSPORT PROTEIN HSRA-RELATED"/>
    <property type="match status" value="1"/>
</dbReference>
<keyword evidence="2 5" id="KW-0812">Transmembrane</keyword>
<name>A0A1K2HTX4_9HYPH</name>
<evidence type="ECO:0000256" key="4">
    <source>
        <dbReference type="ARBA" id="ARBA00023136"/>
    </source>
</evidence>
<feature type="transmembrane region" description="Helical" evidence="5">
    <location>
        <begin position="282"/>
        <end position="305"/>
    </location>
</feature>
<feature type="transmembrane region" description="Helical" evidence="5">
    <location>
        <begin position="65"/>
        <end position="85"/>
    </location>
</feature>
<dbReference type="InterPro" id="IPR011701">
    <property type="entry name" value="MFS"/>
</dbReference>
<evidence type="ECO:0000256" key="3">
    <source>
        <dbReference type="ARBA" id="ARBA00022989"/>
    </source>
</evidence>
<sequence>MTGTKGWSRISHPLTRPGPLTQLNRITPLILAVALFMENMDSTVIATSLPAIAADIGTDPIALKLAFTAYFVALAIFIPVSGWIADRFGANTVFRMAIGIFVVGSLCCAASYSLETFVASRFLQGFGASMMTPIARLVLVRVTPRSELVGAMAWLTLPGLIGPMVGPPLGGFITTIFTWHWIFLINVPIGLIGIVLASKFLPKIEKREPRPLDKSGFLLCAIWFSGLIFGLSVISLPALPPIAGIGSAVIGLLAGAAYLVSSRRKSAPLLDFRLLRKRLYRVSVLSGAIFRTGLGALPFLLPLMLQLGFGMTPLESGLITFASAVGAMFSKVVAERLFAAVGFKWVLTFAIAIASLTMVANAFFGPETPAPLIMGCLLIGGVMRSIFFSGNNAMGYAGVADNEVGQATAITAVTQQISIALGVAIAGGVLELSANITGGPVGLDDFHVAWVAVSALSAIAMVFYFGLPRDAGSDISGQKRRQRG</sequence>
<dbReference type="PANTHER" id="PTHR23501">
    <property type="entry name" value="MAJOR FACILITATOR SUPERFAMILY"/>
    <property type="match status" value="1"/>
</dbReference>
<dbReference type="GO" id="GO:0005886">
    <property type="term" value="C:plasma membrane"/>
    <property type="evidence" value="ECO:0007669"/>
    <property type="project" value="TreeGrafter"/>
</dbReference>
<keyword evidence="3 5" id="KW-1133">Transmembrane helix</keyword>
<dbReference type="EMBL" id="FPKU01000001">
    <property type="protein sequence ID" value="SFZ81715.1"/>
    <property type="molecule type" value="Genomic_DNA"/>
</dbReference>
<feature type="transmembrane region" description="Helical" evidence="5">
    <location>
        <begin position="370"/>
        <end position="387"/>
    </location>
</feature>
<keyword evidence="8" id="KW-1185">Reference proteome</keyword>
<comment type="subcellular location">
    <subcellularLocation>
        <location evidence="1">Membrane</location>
        <topology evidence="1">Multi-pass membrane protein</topology>
    </subcellularLocation>
</comment>
<feature type="transmembrane region" description="Helical" evidence="5">
    <location>
        <begin position="346"/>
        <end position="364"/>
    </location>
</feature>
<dbReference type="Gene3D" id="1.20.1250.20">
    <property type="entry name" value="MFS general substrate transporter like domains"/>
    <property type="match status" value="1"/>
</dbReference>
<feature type="transmembrane region" description="Helical" evidence="5">
    <location>
        <begin position="407"/>
        <end position="427"/>
    </location>
</feature>
<protein>
    <submittedName>
        <fullName evidence="7">Drug resistance transporter, EmrB/QacA subfamily</fullName>
    </submittedName>
</protein>
<organism evidence="7 8">
    <name type="scientific">Devosia enhydra</name>
    <dbReference type="NCBI Taxonomy" id="665118"/>
    <lineage>
        <taxon>Bacteria</taxon>
        <taxon>Pseudomonadati</taxon>
        <taxon>Pseudomonadota</taxon>
        <taxon>Alphaproteobacteria</taxon>
        <taxon>Hyphomicrobiales</taxon>
        <taxon>Devosiaceae</taxon>
        <taxon>Devosia</taxon>
    </lineage>
</organism>
<feature type="transmembrane region" description="Helical" evidence="5">
    <location>
        <begin position="179"/>
        <end position="197"/>
    </location>
</feature>
<evidence type="ECO:0000256" key="1">
    <source>
        <dbReference type="ARBA" id="ARBA00004141"/>
    </source>
</evidence>
<reference evidence="7 8" key="1">
    <citation type="submission" date="2016-11" db="EMBL/GenBank/DDBJ databases">
        <authorList>
            <person name="Jaros S."/>
            <person name="Januszkiewicz K."/>
            <person name="Wedrychowicz H."/>
        </authorList>
    </citation>
    <scope>NUCLEOTIDE SEQUENCE [LARGE SCALE GENOMIC DNA]</scope>
    <source>
        <strain evidence="7 8">ATCC 23634</strain>
    </source>
</reference>
<feature type="transmembrane region" description="Helical" evidence="5">
    <location>
        <begin position="447"/>
        <end position="467"/>
    </location>
</feature>
<feature type="transmembrane region" description="Helical" evidence="5">
    <location>
        <begin position="92"/>
        <end position="112"/>
    </location>
</feature>
<dbReference type="Proteomes" id="UP000183447">
    <property type="component" value="Unassembled WGS sequence"/>
</dbReference>
<dbReference type="PRINTS" id="PR01036">
    <property type="entry name" value="TCRTETB"/>
</dbReference>